<dbReference type="InterPro" id="IPR050498">
    <property type="entry name" value="Ycf3"/>
</dbReference>
<feature type="repeat" description="TPR" evidence="3">
    <location>
        <begin position="352"/>
        <end position="385"/>
    </location>
</feature>
<gene>
    <name evidence="4" type="ORF">FM996_15245</name>
</gene>
<protein>
    <submittedName>
        <fullName evidence="4">Tetratricopeptide repeat protein</fullName>
    </submittedName>
</protein>
<sequence length="558" mass="63082">MAGTNTPILTRLSGGATEQAVAALARGDVPDALDKLAKAIAFEPRNAYAYATRGQLHFDLGDHDRAIADLTSAIEVDPENAAWPSFRSRFYWRMGNVTRAIADLDRVLEIDPDDTQAILERGEMLRGLNKRDAAITAFTRALTLDPGSDEAYFLRGCCWFQKARYDKAIADFTECLRIAPSRVDAYVARGETLARRAERQNSKPTKKRLYSNLAIADLDHAISLAPHEPAAYKWRACVHRLAERFDDSIADFTTALSLCSEAQTPDLYVDRAETYYTRWMQSRSEEDFDFAIADLSVAIARDDDRCYWHNLLVGYYMNRGCSRHGSEHYQGAIADYSKAIELGGKADPLLVAQSFLRRGLSYFSTGLLDLAIADFTETLSREPGETEASRHRGRAWRAKGDLIRAIADFTAVIEQRPADLDAYRLRALAWFASGDRHAFTRDLSEGIIVAERAPFETDRKRRDIAQAHIFMFTGRTDPARQLYLKWRGELRDEDVGYRAFMAPTWEETILQEFHEFCEVGLHHPFMDEIAPILRERASRLSSTAPKSLLLTSRTVVRP</sequence>
<dbReference type="RefSeq" id="WP_142863724.1">
    <property type="nucleotide sequence ID" value="NZ_VJMF01000064.1"/>
</dbReference>
<dbReference type="AlphaFoldDB" id="A0A549SMG0"/>
<feature type="repeat" description="TPR" evidence="3">
    <location>
        <begin position="47"/>
        <end position="80"/>
    </location>
</feature>
<evidence type="ECO:0000256" key="1">
    <source>
        <dbReference type="ARBA" id="ARBA00022737"/>
    </source>
</evidence>
<dbReference type="PANTHER" id="PTHR44858">
    <property type="entry name" value="TETRATRICOPEPTIDE REPEAT PROTEIN 6"/>
    <property type="match status" value="1"/>
</dbReference>
<name>A0A549SMG0_METSR</name>
<feature type="repeat" description="TPR" evidence="3">
    <location>
        <begin position="115"/>
        <end position="148"/>
    </location>
</feature>
<evidence type="ECO:0000313" key="4">
    <source>
        <dbReference type="EMBL" id="TRL30816.1"/>
    </source>
</evidence>
<feature type="repeat" description="TPR" evidence="3">
    <location>
        <begin position="149"/>
        <end position="182"/>
    </location>
</feature>
<dbReference type="Pfam" id="PF13432">
    <property type="entry name" value="TPR_16"/>
    <property type="match status" value="3"/>
</dbReference>
<accession>A0A549SMG0</accession>
<dbReference type="GO" id="GO:0046813">
    <property type="term" value="P:receptor-mediated virion attachment to host cell"/>
    <property type="evidence" value="ECO:0007669"/>
    <property type="project" value="TreeGrafter"/>
</dbReference>
<organism evidence="4 5">
    <name type="scientific">Methylosinus sporium</name>
    <dbReference type="NCBI Taxonomy" id="428"/>
    <lineage>
        <taxon>Bacteria</taxon>
        <taxon>Pseudomonadati</taxon>
        <taxon>Pseudomonadota</taxon>
        <taxon>Alphaproteobacteria</taxon>
        <taxon>Hyphomicrobiales</taxon>
        <taxon>Methylocystaceae</taxon>
        <taxon>Methylosinus</taxon>
    </lineage>
</organism>
<dbReference type="Proteomes" id="UP000316781">
    <property type="component" value="Unassembled WGS sequence"/>
</dbReference>
<dbReference type="PANTHER" id="PTHR44858:SF1">
    <property type="entry name" value="UDP-N-ACETYLGLUCOSAMINE--PEPTIDE N-ACETYLGLUCOSAMINYLTRANSFERASE SPINDLY-RELATED"/>
    <property type="match status" value="1"/>
</dbReference>
<dbReference type="EMBL" id="VJMF01000064">
    <property type="protein sequence ID" value="TRL30816.1"/>
    <property type="molecule type" value="Genomic_DNA"/>
</dbReference>
<keyword evidence="1" id="KW-0677">Repeat</keyword>
<dbReference type="SUPFAM" id="SSF48452">
    <property type="entry name" value="TPR-like"/>
    <property type="match status" value="3"/>
</dbReference>
<dbReference type="SMART" id="SM00028">
    <property type="entry name" value="TPR"/>
    <property type="match status" value="10"/>
</dbReference>
<dbReference type="Gene3D" id="1.25.40.10">
    <property type="entry name" value="Tetratricopeptide repeat domain"/>
    <property type="match status" value="5"/>
</dbReference>
<comment type="caution">
    <text evidence="4">The sequence shown here is derived from an EMBL/GenBank/DDBJ whole genome shotgun (WGS) entry which is preliminary data.</text>
</comment>
<dbReference type="InterPro" id="IPR011990">
    <property type="entry name" value="TPR-like_helical_dom_sf"/>
</dbReference>
<evidence type="ECO:0000256" key="2">
    <source>
        <dbReference type="ARBA" id="ARBA00022803"/>
    </source>
</evidence>
<dbReference type="InterPro" id="IPR019734">
    <property type="entry name" value="TPR_rpt"/>
</dbReference>
<proteinExistence type="predicted"/>
<reference evidence="4 5" key="1">
    <citation type="submission" date="2019-07" db="EMBL/GenBank/DDBJ databases">
        <title>Ln-dependent methylotrophs.</title>
        <authorList>
            <person name="Tani A."/>
        </authorList>
    </citation>
    <scope>NUCLEOTIDE SEQUENCE [LARGE SCALE GENOMIC DNA]</scope>
    <source>
        <strain evidence="4 5">SM89A</strain>
    </source>
</reference>
<dbReference type="GO" id="GO:0009279">
    <property type="term" value="C:cell outer membrane"/>
    <property type="evidence" value="ECO:0007669"/>
    <property type="project" value="TreeGrafter"/>
</dbReference>
<evidence type="ECO:0000313" key="5">
    <source>
        <dbReference type="Proteomes" id="UP000316781"/>
    </source>
</evidence>
<dbReference type="PROSITE" id="PS50005">
    <property type="entry name" value="TPR"/>
    <property type="match status" value="4"/>
</dbReference>
<keyword evidence="2 3" id="KW-0802">TPR repeat</keyword>
<dbReference type="PROSITE" id="PS50293">
    <property type="entry name" value="TPR_REGION"/>
    <property type="match status" value="1"/>
</dbReference>
<evidence type="ECO:0000256" key="3">
    <source>
        <dbReference type="PROSITE-ProRule" id="PRU00339"/>
    </source>
</evidence>